<reference evidence="2" key="1">
    <citation type="journal article" date="2013" name="J. Bacteriol.">
        <title>Gene content and diversity of the loci encoding biosynthesis of capsular polysaccharides of the 15 serovar reference strains of Haemophilus parasuis.</title>
        <authorList>
            <consortium name="BRaDP1T Consortium"/>
            <person name="Howell K.J."/>
            <person name="Weinert L.A."/>
            <person name="Luan S.L."/>
            <person name="Peters S.E."/>
            <person name="Chaudhuri R.R."/>
            <person name="Harris D."/>
            <person name="Angen O."/>
            <person name="Aragon V."/>
            <person name="Parkhill J."/>
            <person name="Langford P.R."/>
            <person name="Rycroft A.N."/>
            <person name="Wren B.W."/>
            <person name="Tucker A.W."/>
            <person name="Maskell D.J."/>
        </authorList>
    </citation>
    <scope>NUCLEOTIDE SEQUENCE</scope>
    <source>
        <strain evidence="2">SW114</strain>
    </source>
</reference>
<reference evidence="2" key="2">
    <citation type="submission" date="2013-03" db="EMBL/GenBank/DDBJ databases">
        <authorList>
            <person name="Howell K."/>
            <person name="Weinert L."/>
            <person name="Luan S.-L."/>
            <person name="Peters S."/>
            <person name="Aragon V."/>
            <person name="Angen O."/>
            <person name="Tucker A.W."/>
            <person name="Maskell D.J."/>
        </authorList>
    </citation>
    <scope>NUCLEOTIDE SEQUENCE</scope>
    <source>
        <strain evidence="2">SW114</strain>
    </source>
</reference>
<dbReference type="PANTHER" id="PTHR21197">
    <property type="entry name" value="UDP-GALACTOPYRANOSE MUTASE"/>
    <property type="match status" value="1"/>
</dbReference>
<dbReference type="RefSeq" id="WP_021111494.1">
    <property type="nucleotide sequence ID" value="NZ_JARUTV010000008.1"/>
</dbReference>
<dbReference type="GO" id="GO:0008767">
    <property type="term" value="F:UDP-galactopyranose mutase activity"/>
    <property type="evidence" value="ECO:0007669"/>
    <property type="project" value="TreeGrafter"/>
</dbReference>
<dbReference type="InterPro" id="IPR002937">
    <property type="entry name" value="Amino_oxidase"/>
</dbReference>
<evidence type="ECO:0000259" key="1">
    <source>
        <dbReference type="Pfam" id="PF01593"/>
    </source>
</evidence>
<name>T1RQ82_GLAPU</name>
<evidence type="ECO:0000313" key="2">
    <source>
        <dbReference type="EMBL" id="AGM38664.1"/>
    </source>
</evidence>
<dbReference type="EMBL" id="KC795322">
    <property type="protein sequence ID" value="AGM38664.1"/>
    <property type="molecule type" value="Genomic_DNA"/>
</dbReference>
<dbReference type="Pfam" id="PF01593">
    <property type="entry name" value="Amino_oxidase"/>
    <property type="match status" value="1"/>
</dbReference>
<proteinExistence type="predicted"/>
<organism evidence="2">
    <name type="scientific">Glaesserella parasuis</name>
    <name type="common">Haemophilus parasuis</name>
    <dbReference type="NCBI Taxonomy" id="738"/>
    <lineage>
        <taxon>Bacteria</taxon>
        <taxon>Pseudomonadati</taxon>
        <taxon>Pseudomonadota</taxon>
        <taxon>Gammaproteobacteria</taxon>
        <taxon>Pasteurellales</taxon>
        <taxon>Pasteurellaceae</taxon>
        <taxon>Glaesserella</taxon>
    </lineage>
</organism>
<dbReference type="SUPFAM" id="SSF51971">
    <property type="entry name" value="Nucleotide-binding domain"/>
    <property type="match status" value="1"/>
</dbReference>
<protein>
    <submittedName>
        <fullName evidence="2">Protoporphyrinogen oxidase-like protein</fullName>
    </submittedName>
</protein>
<feature type="domain" description="Amine oxidase" evidence="1">
    <location>
        <begin position="19"/>
        <end position="347"/>
    </location>
</feature>
<dbReference type="Gene3D" id="3.50.50.60">
    <property type="entry name" value="FAD/NAD(P)-binding domain"/>
    <property type="match status" value="1"/>
</dbReference>
<sequence length="414" mass="48332">MDLIIGAGITGLSYALFSGREYLILEQDANIGGYCKTTKRNGFVWDYSGHFFHFRDKEIEDLVMSGVKETDLVEVIKKTCIKYKELLVDYPFQKNIHQLSKEELIECLYDLFTVEQSAYNNFKEMLYAKFGKGISDKFLIPYNTKLYACDLNTLDKDAMGRFFPYAEKEDIIKNFKSGNNSSYNSSFVYPKGGAIEYVNSIANHLDISRIRKNISVVKIDKNAKVVHCSNGEIIRYDRLISTMPFPKLLDITETQYDKEIYKWNQVLVFNLGFNVKGKDIENHWIYFPEEKYCFYRIGFYDNILSQDRMSMYVELGFDKDASIDEKEWLPKVLEDLKKAGFISENQELIDYESLIMNPAYVHINQYSVQDVLDKKSLLEKSDIYSIGRYGSWTYCSIEDNILEARNLAEQFKNR</sequence>
<dbReference type="AlphaFoldDB" id="T1RQ82"/>
<dbReference type="GO" id="GO:0050660">
    <property type="term" value="F:flavin adenine dinucleotide binding"/>
    <property type="evidence" value="ECO:0007669"/>
    <property type="project" value="TreeGrafter"/>
</dbReference>
<dbReference type="InterPro" id="IPR036188">
    <property type="entry name" value="FAD/NAD-bd_sf"/>
</dbReference>
<gene>
    <name evidence="2" type="primary">ppoA3</name>
</gene>
<dbReference type="PANTHER" id="PTHR21197:SF0">
    <property type="entry name" value="UDP-GALACTOPYRANOSE MUTASE"/>
    <property type="match status" value="1"/>
</dbReference>
<dbReference type="GO" id="GO:0016491">
    <property type="term" value="F:oxidoreductase activity"/>
    <property type="evidence" value="ECO:0007669"/>
    <property type="project" value="InterPro"/>
</dbReference>
<dbReference type="GO" id="GO:0005829">
    <property type="term" value="C:cytosol"/>
    <property type="evidence" value="ECO:0007669"/>
    <property type="project" value="TreeGrafter"/>
</dbReference>
<accession>T1RQ82</accession>